<organism evidence="2 3">
    <name type="scientific">Citrus sinensis</name>
    <name type="common">Sweet orange</name>
    <name type="synonym">Citrus aurantium var. sinensis</name>
    <dbReference type="NCBI Taxonomy" id="2711"/>
    <lineage>
        <taxon>Eukaryota</taxon>
        <taxon>Viridiplantae</taxon>
        <taxon>Streptophyta</taxon>
        <taxon>Embryophyta</taxon>
        <taxon>Tracheophyta</taxon>
        <taxon>Spermatophyta</taxon>
        <taxon>Magnoliopsida</taxon>
        <taxon>eudicotyledons</taxon>
        <taxon>Gunneridae</taxon>
        <taxon>Pentapetalae</taxon>
        <taxon>rosids</taxon>
        <taxon>malvids</taxon>
        <taxon>Sapindales</taxon>
        <taxon>Rutaceae</taxon>
        <taxon>Aurantioideae</taxon>
        <taxon>Citrus</taxon>
    </lineage>
</organism>
<evidence type="ECO:0000256" key="1">
    <source>
        <dbReference type="SAM" id="MobiDB-lite"/>
    </source>
</evidence>
<gene>
    <name evidence="2" type="ORF">CISIN_1g039245mg</name>
</gene>
<evidence type="ECO:0000313" key="3">
    <source>
        <dbReference type="Proteomes" id="UP000027120"/>
    </source>
</evidence>
<dbReference type="Proteomes" id="UP000027120">
    <property type="component" value="Unassembled WGS sequence"/>
</dbReference>
<proteinExistence type="predicted"/>
<accession>A0A067D6M5</accession>
<evidence type="ECO:0000313" key="2">
    <source>
        <dbReference type="EMBL" id="KDO38639.1"/>
    </source>
</evidence>
<dbReference type="EMBL" id="KK787659">
    <property type="protein sequence ID" value="KDO38639.1"/>
    <property type="molecule type" value="Genomic_DNA"/>
</dbReference>
<dbReference type="AlphaFoldDB" id="A0A067D6M5"/>
<reference evidence="2 3" key="1">
    <citation type="submission" date="2014-04" db="EMBL/GenBank/DDBJ databases">
        <authorList>
            <consortium name="International Citrus Genome Consortium"/>
            <person name="Gmitter F."/>
            <person name="Chen C."/>
            <person name="Farmerie W."/>
            <person name="Harkins T."/>
            <person name="Desany B."/>
            <person name="Mohiuddin M."/>
            <person name="Kodira C."/>
            <person name="Borodovsky M."/>
            <person name="Lomsadze A."/>
            <person name="Burns P."/>
            <person name="Jenkins J."/>
            <person name="Prochnik S."/>
            <person name="Shu S."/>
            <person name="Chapman J."/>
            <person name="Pitluck S."/>
            <person name="Schmutz J."/>
            <person name="Rokhsar D."/>
        </authorList>
    </citation>
    <scope>NUCLEOTIDE SEQUENCE</scope>
</reference>
<keyword evidence="3" id="KW-1185">Reference proteome</keyword>
<name>A0A067D6M5_CITSI</name>
<sequence length="82" mass="8929">MNICFGRGDAGEGIAEVMPNTDDDYDNDARSKPGHKSQQVTLPCHHNSTSLSLKARPSCRCSEIVLAISILVDLNLDSQRNT</sequence>
<feature type="region of interest" description="Disordered" evidence="1">
    <location>
        <begin position="14"/>
        <end position="43"/>
    </location>
</feature>
<protein>
    <submittedName>
        <fullName evidence="2">Uncharacterized protein</fullName>
    </submittedName>
</protein>